<feature type="transmembrane region" description="Helical" evidence="1">
    <location>
        <begin position="6"/>
        <end position="30"/>
    </location>
</feature>
<dbReference type="Proteomes" id="UP001215598">
    <property type="component" value="Unassembled WGS sequence"/>
</dbReference>
<organism evidence="2 3">
    <name type="scientific">Mycena metata</name>
    <dbReference type="NCBI Taxonomy" id="1033252"/>
    <lineage>
        <taxon>Eukaryota</taxon>
        <taxon>Fungi</taxon>
        <taxon>Dikarya</taxon>
        <taxon>Basidiomycota</taxon>
        <taxon>Agaricomycotina</taxon>
        <taxon>Agaricomycetes</taxon>
        <taxon>Agaricomycetidae</taxon>
        <taxon>Agaricales</taxon>
        <taxon>Marasmiineae</taxon>
        <taxon>Mycenaceae</taxon>
        <taxon>Mycena</taxon>
    </lineage>
</organism>
<feature type="transmembrane region" description="Helical" evidence="1">
    <location>
        <begin position="140"/>
        <end position="158"/>
    </location>
</feature>
<feature type="transmembrane region" description="Helical" evidence="1">
    <location>
        <begin position="51"/>
        <end position="77"/>
    </location>
</feature>
<evidence type="ECO:0000256" key="1">
    <source>
        <dbReference type="SAM" id="Phobius"/>
    </source>
</evidence>
<protein>
    <submittedName>
        <fullName evidence="2">Uncharacterized protein</fullName>
    </submittedName>
</protein>
<comment type="caution">
    <text evidence="2">The sequence shown here is derived from an EMBL/GenBank/DDBJ whole genome shotgun (WGS) entry which is preliminary data.</text>
</comment>
<keyword evidence="1" id="KW-1133">Transmembrane helix</keyword>
<dbReference type="AlphaFoldDB" id="A0AAD7K6B5"/>
<feature type="transmembrane region" description="Helical" evidence="1">
    <location>
        <begin position="170"/>
        <end position="190"/>
    </location>
</feature>
<keyword evidence="1" id="KW-0472">Membrane</keyword>
<evidence type="ECO:0000313" key="2">
    <source>
        <dbReference type="EMBL" id="KAJ7779215.1"/>
    </source>
</evidence>
<name>A0AAD7K6B5_9AGAR</name>
<proteinExistence type="predicted"/>
<evidence type="ECO:0000313" key="3">
    <source>
        <dbReference type="Proteomes" id="UP001215598"/>
    </source>
</evidence>
<gene>
    <name evidence="2" type="ORF">B0H16DRAFT_1878769</name>
</gene>
<accession>A0AAD7K6B5</accession>
<dbReference type="EMBL" id="JARKIB010000006">
    <property type="protein sequence ID" value="KAJ7779215.1"/>
    <property type="molecule type" value="Genomic_DNA"/>
</dbReference>
<sequence>MASTPYLPAFLLSHLHIFLFYLLISVATGARTVFQKTNRRFRTHGEERQRSILSMLAGIVAKVLLFVLAFPITRAIVFAHESWTPALVVRAALCAKVLMVADLFDMTYRKVSRVVWVHHTLTFAACLIGLYYITPDAPDVARLWISVPFLFLGVGVGLTDVGGDCSVMLYYLAPPSVFVLRAAEVCGAWVMLGRVTQWSLILTFFLRREWLLLGLGPVTIAIIAAVMIGWGAAEMGEIHAVLGMGAKLRAKVFETHTSNKLLVDSDSEPESSMIKS</sequence>
<feature type="transmembrane region" description="Helical" evidence="1">
    <location>
        <begin position="116"/>
        <end position="134"/>
    </location>
</feature>
<reference evidence="2" key="1">
    <citation type="submission" date="2023-03" db="EMBL/GenBank/DDBJ databases">
        <title>Massive genome expansion in bonnet fungi (Mycena s.s.) driven by repeated elements and novel gene families across ecological guilds.</title>
        <authorList>
            <consortium name="Lawrence Berkeley National Laboratory"/>
            <person name="Harder C.B."/>
            <person name="Miyauchi S."/>
            <person name="Viragh M."/>
            <person name="Kuo A."/>
            <person name="Thoen E."/>
            <person name="Andreopoulos B."/>
            <person name="Lu D."/>
            <person name="Skrede I."/>
            <person name="Drula E."/>
            <person name="Henrissat B."/>
            <person name="Morin E."/>
            <person name="Kohler A."/>
            <person name="Barry K."/>
            <person name="LaButti K."/>
            <person name="Morin E."/>
            <person name="Salamov A."/>
            <person name="Lipzen A."/>
            <person name="Mereny Z."/>
            <person name="Hegedus B."/>
            <person name="Baldrian P."/>
            <person name="Stursova M."/>
            <person name="Weitz H."/>
            <person name="Taylor A."/>
            <person name="Grigoriev I.V."/>
            <person name="Nagy L.G."/>
            <person name="Martin F."/>
            <person name="Kauserud H."/>
        </authorList>
    </citation>
    <scope>NUCLEOTIDE SEQUENCE</scope>
    <source>
        <strain evidence="2">CBHHK182m</strain>
    </source>
</reference>
<keyword evidence="3" id="KW-1185">Reference proteome</keyword>
<keyword evidence="1" id="KW-0812">Transmembrane</keyword>
<feature type="transmembrane region" description="Helical" evidence="1">
    <location>
        <begin position="210"/>
        <end position="233"/>
    </location>
</feature>